<dbReference type="SUPFAM" id="SSF54189">
    <property type="entry name" value="Ribosomal proteins S24e, L23 and L15e"/>
    <property type="match status" value="1"/>
</dbReference>
<protein>
    <recommendedName>
        <fullName evidence="4">Large ribosomal subunit protein uL23m</fullName>
    </recommendedName>
</protein>
<comment type="similarity">
    <text evidence="1">Belongs to the universal ribosomal protein uL23 family.</text>
</comment>
<dbReference type="AlphaFoldDB" id="A0AAF0JBG0"/>
<dbReference type="InterPro" id="IPR012678">
    <property type="entry name" value="Ribosomal_uL23/eL15/eS24_sf"/>
</dbReference>
<dbReference type="RefSeq" id="XP_060123112.1">
    <property type="nucleotide sequence ID" value="XM_060267129.1"/>
</dbReference>
<dbReference type="GO" id="GO:0032543">
    <property type="term" value="P:mitochondrial translation"/>
    <property type="evidence" value="ECO:0007669"/>
    <property type="project" value="TreeGrafter"/>
</dbReference>
<evidence type="ECO:0000313" key="6">
    <source>
        <dbReference type="Proteomes" id="UP001217754"/>
    </source>
</evidence>
<evidence type="ECO:0000256" key="4">
    <source>
        <dbReference type="ARBA" id="ARBA00039977"/>
    </source>
</evidence>
<dbReference type="InterPro" id="IPR013025">
    <property type="entry name" value="Ribosomal_uL23-like"/>
</dbReference>
<dbReference type="PANTHER" id="PTHR12059">
    <property type="entry name" value="RIBOSOMAL PROTEIN L23-RELATED"/>
    <property type="match status" value="1"/>
</dbReference>
<dbReference type="InterPro" id="IPR012677">
    <property type="entry name" value="Nucleotide-bd_a/b_plait_sf"/>
</dbReference>
<evidence type="ECO:0000313" key="5">
    <source>
        <dbReference type="EMBL" id="WFD40215.1"/>
    </source>
</evidence>
<gene>
    <name evidence="5" type="ORF">MJAP1_003201</name>
</gene>
<evidence type="ECO:0000256" key="3">
    <source>
        <dbReference type="ARBA" id="ARBA00023274"/>
    </source>
</evidence>
<sequence>MSLVKSVRGVLSRYARMRIAAPAIAPAARSIASTARVYRAAVATHTPTAPVPNLPKALTDAPAHARKLLRWNFLEPDARAELEAYLVSTSDSAGATQPPAWFAETYETARAYRTARARGWLPSDAALTRAGASSLDAYLDKETAALREQLVDDGVGRCTADELEQMDVQEQADTLLLPLWLQMSAEERESALTRVSFECVRKLGWRLGFSSGYPGTNKATPRPVATSAAWRALREEEDAHAWDAWQALSREERAVEWDTAWKQRDRSLVYVDDAPTTRVLGSVAPRWYAHPQRAGQLQFLPNLTVRLVRNYTPAGQAYDAWKATFRVPLNVHKHTLRSYLLAVYGLRTTWARSMIYRSRIIFNFQKKRRTPGRDRTFKKVEVGLLEPFVFPGLSKEFLRTHLFSQEMLYEERRMMLKMTKGRRWRGTKSVKALSKALDRNHAYQSAGAPDEAAGEKTAQLLTRSGSVPTARHGNILAVLSERRAERLARVQQYIDEQKAKK</sequence>
<dbReference type="Proteomes" id="UP001217754">
    <property type="component" value="Chromosome 6"/>
</dbReference>
<evidence type="ECO:0000256" key="2">
    <source>
        <dbReference type="ARBA" id="ARBA00022980"/>
    </source>
</evidence>
<keyword evidence="6" id="KW-1185">Reference proteome</keyword>
<proteinExistence type="inferred from homology"/>
<accession>A0AAF0JBG0</accession>
<dbReference type="EMBL" id="CP119963">
    <property type="protein sequence ID" value="WFD40215.1"/>
    <property type="molecule type" value="Genomic_DNA"/>
</dbReference>
<dbReference type="GO" id="GO:0003735">
    <property type="term" value="F:structural constituent of ribosome"/>
    <property type="evidence" value="ECO:0007669"/>
    <property type="project" value="InterPro"/>
</dbReference>
<organism evidence="5 6">
    <name type="scientific">Malassezia japonica</name>
    <dbReference type="NCBI Taxonomy" id="223818"/>
    <lineage>
        <taxon>Eukaryota</taxon>
        <taxon>Fungi</taxon>
        <taxon>Dikarya</taxon>
        <taxon>Basidiomycota</taxon>
        <taxon>Ustilaginomycotina</taxon>
        <taxon>Malasseziomycetes</taxon>
        <taxon>Malasseziales</taxon>
        <taxon>Malasseziaceae</taxon>
        <taxon>Malassezia</taxon>
    </lineage>
</organism>
<keyword evidence="3" id="KW-0687">Ribonucleoprotein</keyword>
<evidence type="ECO:0000256" key="1">
    <source>
        <dbReference type="ARBA" id="ARBA00006700"/>
    </source>
</evidence>
<dbReference type="GeneID" id="85226852"/>
<name>A0AAF0JBG0_9BASI</name>
<dbReference type="GO" id="GO:0005762">
    <property type="term" value="C:mitochondrial large ribosomal subunit"/>
    <property type="evidence" value="ECO:0007669"/>
    <property type="project" value="TreeGrafter"/>
</dbReference>
<dbReference type="PANTHER" id="PTHR12059:SF5">
    <property type="entry name" value="LARGE RIBOSOMAL SUBUNIT PROTEIN UL23M"/>
    <property type="match status" value="1"/>
</dbReference>
<reference evidence="5" key="1">
    <citation type="submission" date="2023-03" db="EMBL/GenBank/DDBJ databases">
        <title>Mating type loci evolution in Malassezia.</title>
        <authorList>
            <person name="Coelho M.A."/>
        </authorList>
    </citation>
    <scope>NUCLEOTIDE SEQUENCE</scope>
    <source>
        <strain evidence="5">CBS 9431</strain>
    </source>
</reference>
<keyword evidence="2" id="KW-0689">Ribosomal protein</keyword>
<dbReference type="Gene3D" id="3.30.70.330">
    <property type="match status" value="1"/>
</dbReference>